<evidence type="ECO:0000256" key="1">
    <source>
        <dbReference type="SAM" id="MobiDB-lite"/>
    </source>
</evidence>
<comment type="caution">
    <text evidence="2">The sequence shown here is derived from an EMBL/GenBank/DDBJ whole genome shotgun (WGS) entry which is preliminary data.</text>
</comment>
<protein>
    <submittedName>
        <fullName evidence="2">Uncharacterized protein</fullName>
    </submittedName>
</protein>
<keyword evidence="3" id="KW-1185">Reference proteome</keyword>
<dbReference type="Proteomes" id="UP001396334">
    <property type="component" value="Unassembled WGS sequence"/>
</dbReference>
<dbReference type="Pfam" id="PF05553">
    <property type="entry name" value="DUF761"/>
    <property type="match status" value="1"/>
</dbReference>
<reference evidence="2 3" key="1">
    <citation type="journal article" date="2024" name="G3 (Bethesda)">
        <title>Genome assembly of Hibiscus sabdariffa L. provides insights into metabolisms of medicinal natural products.</title>
        <authorList>
            <person name="Kim T."/>
        </authorList>
    </citation>
    <scope>NUCLEOTIDE SEQUENCE [LARGE SCALE GENOMIC DNA]</scope>
    <source>
        <strain evidence="2">TK-2024</strain>
        <tissue evidence="2">Old leaves</tissue>
    </source>
</reference>
<dbReference type="EMBL" id="JBBPBN010000035">
    <property type="protein sequence ID" value="KAK9001777.1"/>
    <property type="molecule type" value="Genomic_DNA"/>
</dbReference>
<gene>
    <name evidence="2" type="ORF">V6N11_024475</name>
</gene>
<dbReference type="PANTHER" id="PTHR36378:SF1">
    <property type="entry name" value="COTTON FIBER PROTEIN"/>
    <property type="match status" value="1"/>
</dbReference>
<name>A0ABR2QMN8_9ROSI</name>
<organism evidence="2 3">
    <name type="scientific">Hibiscus sabdariffa</name>
    <name type="common">roselle</name>
    <dbReference type="NCBI Taxonomy" id="183260"/>
    <lineage>
        <taxon>Eukaryota</taxon>
        <taxon>Viridiplantae</taxon>
        <taxon>Streptophyta</taxon>
        <taxon>Embryophyta</taxon>
        <taxon>Tracheophyta</taxon>
        <taxon>Spermatophyta</taxon>
        <taxon>Magnoliopsida</taxon>
        <taxon>eudicotyledons</taxon>
        <taxon>Gunneridae</taxon>
        <taxon>Pentapetalae</taxon>
        <taxon>rosids</taxon>
        <taxon>malvids</taxon>
        <taxon>Malvales</taxon>
        <taxon>Malvaceae</taxon>
        <taxon>Malvoideae</taxon>
        <taxon>Hibiscus</taxon>
    </lineage>
</organism>
<evidence type="ECO:0000313" key="3">
    <source>
        <dbReference type="Proteomes" id="UP001396334"/>
    </source>
</evidence>
<dbReference type="PANTHER" id="PTHR36378">
    <property type="entry name" value="COTTON FIBER PROTEIN"/>
    <property type="match status" value="1"/>
</dbReference>
<accession>A0ABR2QMN8</accession>
<dbReference type="InterPro" id="IPR008480">
    <property type="entry name" value="DUF761_pln"/>
</dbReference>
<proteinExistence type="predicted"/>
<evidence type="ECO:0000313" key="2">
    <source>
        <dbReference type="EMBL" id="KAK9001777.1"/>
    </source>
</evidence>
<feature type="region of interest" description="Disordered" evidence="1">
    <location>
        <begin position="1"/>
        <end position="24"/>
    </location>
</feature>
<sequence length="180" mass="20071">MAAISIPRDKKKAPDDHLTLPHQRKRPATLNVVKLALYILHSKSSKSKSVQLNVVPKFSLKGLLGSMRPMHLQSNRSPSHIIEAAEPGTGLEPEEAILAPSSLIVVPISSFYSVGDMNQYESPSNQDVHVTEPSEEECWFDDDGGGDEMIDAKAEEFIAQFYQQMRIQNVGQKRVNFEIK</sequence>